<protein>
    <submittedName>
        <fullName evidence="7">Aminotransferase</fullName>
    </submittedName>
</protein>
<evidence type="ECO:0000256" key="2">
    <source>
        <dbReference type="ARBA" id="ARBA00008954"/>
    </source>
</evidence>
<reference evidence="7 8" key="1">
    <citation type="submission" date="2013-08" db="EMBL/GenBank/DDBJ databases">
        <title>The genome sequence of Skermanella stibiiresistens.</title>
        <authorList>
            <person name="Zhu W."/>
            <person name="Wang G."/>
        </authorList>
    </citation>
    <scope>NUCLEOTIDE SEQUENCE [LARGE SCALE GENOMIC DNA]</scope>
    <source>
        <strain evidence="7 8">SB22</strain>
    </source>
</reference>
<dbReference type="PANTHER" id="PTHR43094">
    <property type="entry name" value="AMINOTRANSFERASE"/>
    <property type="match status" value="1"/>
</dbReference>
<gene>
    <name evidence="7" type="ORF">N825_05565</name>
</gene>
<keyword evidence="4 7" id="KW-0808">Transferase</keyword>
<keyword evidence="8" id="KW-1185">Reference proteome</keyword>
<dbReference type="PANTHER" id="PTHR43094:SF1">
    <property type="entry name" value="AMINOTRANSFERASE CLASS-III"/>
    <property type="match status" value="1"/>
</dbReference>
<dbReference type="SUPFAM" id="SSF53383">
    <property type="entry name" value="PLP-dependent transferases"/>
    <property type="match status" value="1"/>
</dbReference>
<dbReference type="FunFam" id="3.40.640.10:FF:000014">
    <property type="entry name" value="Adenosylmethionine-8-amino-7-oxononanoate aminotransferase, probable"/>
    <property type="match status" value="1"/>
</dbReference>
<proteinExistence type="inferred from homology"/>
<keyword evidence="5 6" id="KW-0663">Pyridoxal phosphate</keyword>
<dbReference type="GO" id="GO:0008483">
    <property type="term" value="F:transaminase activity"/>
    <property type="evidence" value="ECO:0007669"/>
    <property type="project" value="UniProtKB-KW"/>
</dbReference>
<comment type="similarity">
    <text evidence="2 6">Belongs to the class-III pyridoxal-phosphate-dependent aminotransferase family.</text>
</comment>
<accession>W9H0G4</accession>
<evidence type="ECO:0000256" key="3">
    <source>
        <dbReference type="ARBA" id="ARBA00022576"/>
    </source>
</evidence>
<evidence type="ECO:0000256" key="1">
    <source>
        <dbReference type="ARBA" id="ARBA00001933"/>
    </source>
</evidence>
<evidence type="ECO:0000256" key="5">
    <source>
        <dbReference type="ARBA" id="ARBA00022898"/>
    </source>
</evidence>
<organism evidence="7 8">
    <name type="scientific">Skermanella stibiiresistens SB22</name>
    <dbReference type="NCBI Taxonomy" id="1385369"/>
    <lineage>
        <taxon>Bacteria</taxon>
        <taxon>Pseudomonadati</taxon>
        <taxon>Pseudomonadota</taxon>
        <taxon>Alphaproteobacteria</taxon>
        <taxon>Rhodospirillales</taxon>
        <taxon>Azospirillaceae</taxon>
        <taxon>Skermanella</taxon>
    </lineage>
</organism>
<dbReference type="PATRIC" id="fig|1385369.3.peg.3321"/>
<dbReference type="Pfam" id="PF00202">
    <property type="entry name" value="Aminotran_3"/>
    <property type="match status" value="1"/>
</dbReference>
<dbReference type="InterPro" id="IPR005814">
    <property type="entry name" value="Aminotrans_3"/>
</dbReference>
<evidence type="ECO:0000256" key="4">
    <source>
        <dbReference type="ARBA" id="ARBA00022679"/>
    </source>
</evidence>
<comment type="caution">
    <text evidence="7">The sequence shown here is derived from an EMBL/GenBank/DDBJ whole genome shotgun (WGS) entry which is preliminary data.</text>
</comment>
<dbReference type="Gene3D" id="3.90.1150.10">
    <property type="entry name" value="Aspartate Aminotransferase, domain 1"/>
    <property type="match status" value="1"/>
</dbReference>
<dbReference type="CDD" id="cd00610">
    <property type="entry name" value="OAT_like"/>
    <property type="match status" value="1"/>
</dbReference>
<name>W9H0G4_9PROT</name>
<dbReference type="EMBL" id="AVFL01000011">
    <property type="protein sequence ID" value="EWY39564.1"/>
    <property type="molecule type" value="Genomic_DNA"/>
</dbReference>
<dbReference type="AlphaFoldDB" id="W9H0G4"/>
<dbReference type="InterPro" id="IPR015421">
    <property type="entry name" value="PyrdxlP-dep_Trfase_major"/>
</dbReference>
<dbReference type="Proteomes" id="UP000019486">
    <property type="component" value="Unassembled WGS sequence"/>
</dbReference>
<dbReference type="PIRSF" id="PIRSF000521">
    <property type="entry name" value="Transaminase_4ab_Lys_Orn"/>
    <property type="match status" value="1"/>
</dbReference>
<dbReference type="PROSITE" id="PS00600">
    <property type="entry name" value="AA_TRANSFER_CLASS_3"/>
    <property type="match status" value="1"/>
</dbReference>
<evidence type="ECO:0000313" key="7">
    <source>
        <dbReference type="EMBL" id="EWY39564.1"/>
    </source>
</evidence>
<comment type="cofactor">
    <cofactor evidence="1">
        <name>pyridoxal 5'-phosphate</name>
        <dbReference type="ChEBI" id="CHEBI:597326"/>
    </cofactor>
</comment>
<sequence>MEEMDRNSLFHPLTSIAAHQQGGPKIMAGAKGVRLRDHAGREMLDCSGGLWCVNIGYGRPEIAEAASKAILDLNYWHLFGSSSHEASIRLADRVLNLMHEHADARHLRRVFFGTSGSDANDTNYKLVRYYANLRGTPEKRKIISRKGGYHGLTAAAATLTGIESYHTAWSLPSTDVVHAECPHLYRFGLDGESEAAYCDRLIADLEAIIEREGPDTVGAFIAEPIMGTGGVLIPPAGYFERVQAVLDKHDILMIADEVITGFGRTGQWFGTGLFGLKPDMVTLAKGITSAYFPVSASVISERVWKVLEAASPEHGPVMHGFTYSGHPVGAAIAMANLDIIENEGMVGNAAEVGPYLLEGLKARLGDHPHVGEIRGRGLMIGVEFMADRAKRKPFAAAQNAHRLVAAHAVEHGLMVRALPYLEVISFSPPLCITKADCDEAVDRFARALETSTPELRRLAAG</sequence>
<dbReference type="NCBIfam" id="NF004767">
    <property type="entry name" value="PRK06105.1"/>
    <property type="match status" value="1"/>
</dbReference>
<dbReference type="STRING" id="1385369.N825_05565"/>
<evidence type="ECO:0000313" key="8">
    <source>
        <dbReference type="Proteomes" id="UP000019486"/>
    </source>
</evidence>
<dbReference type="InterPro" id="IPR015424">
    <property type="entry name" value="PyrdxlP-dep_Trfase"/>
</dbReference>
<dbReference type="InterPro" id="IPR015422">
    <property type="entry name" value="PyrdxlP-dep_Trfase_small"/>
</dbReference>
<keyword evidence="3 7" id="KW-0032">Aminotransferase</keyword>
<evidence type="ECO:0000256" key="6">
    <source>
        <dbReference type="RuleBase" id="RU003560"/>
    </source>
</evidence>
<dbReference type="GO" id="GO:0030170">
    <property type="term" value="F:pyridoxal phosphate binding"/>
    <property type="evidence" value="ECO:0007669"/>
    <property type="project" value="InterPro"/>
</dbReference>
<dbReference type="Gene3D" id="3.40.640.10">
    <property type="entry name" value="Type I PLP-dependent aspartate aminotransferase-like (Major domain)"/>
    <property type="match status" value="1"/>
</dbReference>
<dbReference type="InterPro" id="IPR049704">
    <property type="entry name" value="Aminotrans_3_PPA_site"/>
</dbReference>